<dbReference type="Gene3D" id="3.90.79.10">
    <property type="entry name" value="Nucleoside Triphosphate Pyrophosphohydrolase"/>
    <property type="match status" value="2"/>
</dbReference>
<evidence type="ECO:0000259" key="7">
    <source>
        <dbReference type="PROSITE" id="PS51462"/>
    </source>
</evidence>
<dbReference type="AlphaFoldDB" id="A0A0R2SAQ1"/>
<comment type="cofactor">
    <cofactor evidence="1">
        <name>Mn(2+)</name>
        <dbReference type="ChEBI" id="CHEBI:29035"/>
    </cofactor>
</comment>
<evidence type="ECO:0000256" key="2">
    <source>
        <dbReference type="ARBA" id="ARBA00001946"/>
    </source>
</evidence>
<keyword evidence="5" id="KW-0460">Magnesium</keyword>
<keyword evidence="6" id="KW-0464">Manganese</keyword>
<dbReference type="InterPro" id="IPR000086">
    <property type="entry name" value="NUDIX_hydrolase_dom"/>
</dbReference>
<proteinExistence type="predicted"/>
<evidence type="ECO:0000256" key="5">
    <source>
        <dbReference type="ARBA" id="ARBA00022842"/>
    </source>
</evidence>
<evidence type="ECO:0000313" key="9">
    <source>
        <dbReference type="Proteomes" id="UP000051934"/>
    </source>
</evidence>
<evidence type="ECO:0000256" key="4">
    <source>
        <dbReference type="ARBA" id="ARBA00022801"/>
    </source>
</evidence>
<evidence type="ECO:0000313" key="8">
    <source>
        <dbReference type="EMBL" id="KRO71924.1"/>
    </source>
</evidence>
<dbReference type="EMBL" id="LIBB01000118">
    <property type="protein sequence ID" value="KRO71924.1"/>
    <property type="molecule type" value="Genomic_DNA"/>
</dbReference>
<dbReference type="CDD" id="cd18870">
    <property type="entry name" value="NUDIX_AcylCoAdiphos_Nudt19"/>
    <property type="match status" value="1"/>
</dbReference>
<dbReference type="PANTHER" id="PTHR12318">
    <property type="entry name" value="TESTOSTERONE-REGULATED PROTEIN RP2"/>
    <property type="match status" value="1"/>
</dbReference>
<name>A0A0R2SAQ1_9GAMM</name>
<evidence type="ECO:0000256" key="1">
    <source>
        <dbReference type="ARBA" id="ARBA00001936"/>
    </source>
</evidence>
<keyword evidence="3" id="KW-0479">Metal-binding</keyword>
<organism evidence="8 9">
    <name type="scientific">OM182 bacterium BACL3 MAG-120507-bin80</name>
    <dbReference type="NCBI Taxonomy" id="1655577"/>
    <lineage>
        <taxon>Bacteria</taxon>
        <taxon>Pseudomonadati</taxon>
        <taxon>Pseudomonadota</taxon>
        <taxon>Gammaproteobacteria</taxon>
        <taxon>OMG group</taxon>
        <taxon>OM182 clade</taxon>
    </lineage>
</organism>
<dbReference type="Pfam" id="PF00293">
    <property type="entry name" value="NUDIX"/>
    <property type="match status" value="1"/>
</dbReference>
<dbReference type="PROSITE" id="PS51462">
    <property type="entry name" value="NUDIX"/>
    <property type="match status" value="1"/>
</dbReference>
<dbReference type="InterPro" id="IPR015797">
    <property type="entry name" value="NUDIX_hydrolase-like_dom_sf"/>
</dbReference>
<comment type="caution">
    <text evidence="8">The sequence shown here is derived from an EMBL/GenBank/DDBJ whole genome shotgun (WGS) entry which is preliminary data.</text>
</comment>
<keyword evidence="4" id="KW-0378">Hydrolase</keyword>
<dbReference type="InterPro" id="IPR039121">
    <property type="entry name" value="NUDT19"/>
</dbReference>
<feature type="domain" description="Nudix hydrolase" evidence="7">
    <location>
        <begin position="5"/>
        <end position="152"/>
    </location>
</feature>
<evidence type="ECO:0000256" key="6">
    <source>
        <dbReference type="ARBA" id="ARBA00023211"/>
    </source>
</evidence>
<dbReference type="Proteomes" id="UP000051934">
    <property type="component" value="Unassembled WGS sequence"/>
</dbReference>
<dbReference type="GO" id="GO:0046872">
    <property type="term" value="F:metal ion binding"/>
    <property type="evidence" value="ECO:0007669"/>
    <property type="project" value="UniProtKB-KW"/>
</dbReference>
<dbReference type="GO" id="GO:0016818">
    <property type="term" value="F:hydrolase activity, acting on acid anhydrides, in phosphorus-containing anhydrides"/>
    <property type="evidence" value="ECO:0007669"/>
    <property type="project" value="InterPro"/>
</dbReference>
<dbReference type="PANTHER" id="PTHR12318:SF0">
    <property type="entry name" value="ACYL-COENZYME A DIPHOSPHATASE NUDT19"/>
    <property type="match status" value="1"/>
</dbReference>
<reference evidence="8 9" key="1">
    <citation type="submission" date="2015-10" db="EMBL/GenBank/DDBJ databases">
        <title>Metagenome-Assembled Genomes uncover a global brackish microbiome.</title>
        <authorList>
            <person name="Hugerth L.W."/>
            <person name="Larsson J."/>
            <person name="Alneberg J."/>
            <person name="Lindh M.V."/>
            <person name="Legrand C."/>
            <person name="Pinhassi J."/>
            <person name="Andersson A.F."/>
        </authorList>
    </citation>
    <scope>NUCLEOTIDE SEQUENCE [LARGE SCALE GENOMIC DNA]</scope>
    <source>
        <strain evidence="8">BACL4 MAG-120507-bin80</strain>
    </source>
</reference>
<comment type="cofactor">
    <cofactor evidence="2">
        <name>Mg(2+)</name>
        <dbReference type="ChEBI" id="CHEBI:18420"/>
    </cofactor>
</comment>
<accession>A0A0R2SAQ1</accession>
<protein>
    <recommendedName>
        <fullName evidence="7">Nudix hydrolase domain-containing protein</fullName>
    </recommendedName>
</protein>
<sequence length="198" mass="21864">MSEMTPVPAATVVVARDSATQGSIEILLLRRNSKLVFHGGHWVFPGGRVDQADFEGVEGLEYRAALKAAVRETKEEAGLDIGESQLIHTAHWTTPPHLPRRFCTWFFMCPVPRAANVVVDNAEILEHRWITPQAALAASKAEEIVLPQPTKETLKGIAQISSVKALLDWAASTPVHIFPDDSPFYRPQEMGYPLSEPC</sequence>
<evidence type="ECO:0000256" key="3">
    <source>
        <dbReference type="ARBA" id="ARBA00022723"/>
    </source>
</evidence>
<dbReference type="SUPFAM" id="SSF55811">
    <property type="entry name" value="Nudix"/>
    <property type="match status" value="1"/>
</dbReference>
<gene>
    <name evidence="8" type="ORF">ABR69_07200</name>
</gene>